<evidence type="ECO:0000256" key="1">
    <source>
        <dbReference type="SAM" id="MobiDB-lite"/>
    </source>
</evidence>
<dbReference type="InterPro" id="IPR021385">
    <property type="entry name" value="DUF3017"/>
</dbReference>
<dbReference type="Pfam" id="PF11222">
    <property type="entry name" value="DUF3017"/>
    <property type="match status" value="1"/>
</dbReference>
<organism evidence="3 4">
    <name type="scientific">Streptomyces cremeus</name>
    <dbReference type="NCBI Taxonomy" id="66881"/>
    <lineage>
        <taxon>Bacteria</taxon>
        <taxon>Bacillati</taxon>
        <taxon>Actinomycetota</taxon>
        <taxon>Actinomycetes</taxon>
        <taxon>Kitasatosporales</taxon>
        <taxon>Streptomycetaceae</taxon>
        <taxon>Streptomyces</taxon>
    </lineage>
</organism>
<keyword evidence="2" id="KW-0812">Transmembrane</keyword>
<evidence type="ECO:0000313" key="4">
    <source>
        <dbReference type="Proteomes" id="UP001589718"/>
    </source>
</evidence>
<proteinExistence type="predicted"/>
<comment type="caution">
    <text evidence="3">The sequence shown here is derived from an EMBL/GenBank/DDBJ whole genome shotgun (WGS) entry which is preliminary data.</text>
</comment>
<feature type="transmembrane region" description="Helical" evidence="2">
    <location>
        <begin position="135"/>
        <end position="157"/>
    </location>
</feature>
<evidence type="ECO:0000313" key="3">
    <source>
        <dbReference type="EMBL" id="MFB9522108.1"/>
    </source>
</evidence>
<keyword evidence="2" id="KW-1133">Transmembrane helix</keyword>
<sequence length="209" mass="21437">MGGQADDHDEPNGGTAPGGTASAGAVQGGKARSAEPASEREPEPVPEPGSGAGSGPGSAAEPHAKGVVSAPGPDGPVRTTRRFPLLTRDTARPEGGGRAADRDAPAPVRQWPLVTVLGLTAVGLLLVAVDAFGMGFRLGTVLVGLALVTGAVFRWVLPGVGMLAVRSRFTDILTYGTLGLVIMLLAMMTQPKPWFTIPILEEAVRFTVR</sequence>
<gene>
    <name evidence="3" type="ORF">ACFFTU_19365</name>
</gene>
<protein>
    <submittedName>
        <fullName evidence="3">DUF3017 domain-containing protein</fullName>
    </submittedName>
</protein>
<reference evidence="3 4" key="1">
    <citation type="submission" date="2024-09" db="EMBL/GenBank/DDBJ databases">
        <authorList>
            <person name="Sun Q."/>
            <person name="Mori K."/>
        </authorList>
    </citation>
    <scope>NUCLEOTIDE SEQUENCE [LARGE SCALE GENOMIC DNA]</scope>
    <source>
        <strain evidence="3 4">JCM 4362</strain>
    </source>
</reference>
<feature type="transmembrane region" description="Helical" evidence="2">
    <location>
        <begin position="111"/>
        <end position="129"/>
    </location>
</feature>
<accession>A0ABV5PFW1</accession>
<dbReference type="RefSeq" id="WP_345228853.1">
    <property type="nucleotide sequence ID" value="NZ_BAAAXE010000015.1"/>
</dbReference>
<keyword evidence="4" id="KW-1185">Reference proteome</keyword>
<name>A0ABV5PFW1_STRCM</name>
<feature type="transmembrane region" description="Helical" evidence="2">
    <location>
        <begin position="169"/>
        <end position="188"/>
    </location>
</feature>
<dbReference type="Proteomes" id="UP001589718">
    <property type="component" value="Unassembled WGS sequence"/>
</dbReference>
<dbReference type="EMBL" id="JBHMCR010000009">
    <property type="protein sequence ID" value="MFB9522108.1"/>
    <property type="molecule type" value="Genomic_DNA"/>
</dbReference>
<evidence type="ECO:0000256" key="2">
    <source>
        <dbReference type="SAM" id="Phobius"/>
    </source>
</evidence>
<keyword evidence="2" id="KW-0472">Membrane</keyword>
<feature type="region of interest" description="Disordered" evidence="1">
    <location>
        <begin position="1"/>
        <end position="104"/>
    </location>
</feature>